<dbReference type="EMBL" id="JAHQIW010006764">
    <property type="protein sequence ID" value="KAJ1370293.1"/>
    <property type="molecule type" value="Genomic_DNA"/>
</dbReference>
<proteinExistence type="predicted"/>
<gene>
    <name evidence="1" type="ORF">KIN20_031985</name>
</gene>
<name>A0AAD5R693_PARTN</name>
<organism evidence="1 2">
    <name type="scientific">Parelaphostrongylus tenuis</name>
    <name type="common">Meningeal worm</name>
    <dbReference type="NCBI Taxonomy" id="148309"/>
    <lineage>
        <taxon>Eukaryota</taxon>
        <taxon>Metazoa</taxon>
        <taxon>Ecdysozoa</taxon>
        <taxon>Nematoda</taxon>
        <taxon>Chromadorea</taxon>
        <taxon>Rhabditida</taxon>
        <taxon>Rhabditina</taxon>
        <taxon>Rhabditomorpha</taxon>
        <taxon>Strongyloidea</taxon>
        <taxon>Metastrongylidae</taxon>
        <taxon>Parelaphostrongylus</taxon>
    </lineage>
</organism>
<sequence>MADIVDSSSNGIRDGALATQQHRLGASGWIRPASTVAGLRDSRSSSSCCQ</sequence>
<reference evidence="1" key="1">
    <citation type="submission" date="2021-06" db="EMBL/GenBank/DDBJ databases">
        <title>Parelaphostrongylus tenuis whole genome reference sequence.</title>
        <authorList>
            <person name="Garwood T.J."/>
            <person name="Larsen P.A."/>
            <person name="Fountain-Jones N.M."/>
            <person name="Garbe J.R."/>
            <person name="Macchietto M.G."/>
            <person name="Kania S.A."/>
            <person name="Gerhold R.W."/>
            <person name="Richards J.E."/>
            <person name="Wolf T.M."/>
        </authorList>
    </citation>
    <scope>NUCLEOTIDE SEQUENCE</scope>
    <source>
        <strain evidence="1">MNPRO001-30</strain>
        <tissue evidence="1">Meninges</tissue>
    </source>
</reference>
<evidence type="ECO:0000313" key="2">
    <source>
        <dbReference type="Proteomes" id="UP001196413"/>
    </source>
</evidence>
<dbReference type="Proteomes" id="UP001196413">
    <property type="component" value="Unassembled WGS sequence"/>
</dbReference>
<dbReference type="AlphaFoldDB" id="A0AAD5R693"/>
<comment type="caution">
    <text evidence="1">The sequence shown here is derived from an EMBL/GenBank/DDBJ whole genome shotgun (WGS) entry which is preliminary data.</text>
</comment>
<evidence type="ECO:0000313" key="1">
    <source>
        <dbReference type="EMBL" id="KAJ1370293.1"/>
    </source>
</evidence>
<keyword evidence="2" id="KW-1185">Reference proteome</keyword>
<accession>A0AAD5R693</accession>
<protein>
    <submittedName>
        <fullName evidence="1">Uncharacterized protein</fullName>
    </submittedName>
</protein>